<organism evidence="2">
    <name type="scientific">hydrocarbon metagenome</name>
    <dbReference type="NCBI Taxonomy" id="938273"/>
    <lineage>
        <taxon>unclassified sequences</taxon>
        <taxon>metagenomes</taxon>
        <taxon>ecological metagenomes</taxon>
    </lineage>
</organism>
<sequence>MWLPHPENMHHDSGVRRLPPAELEIDPPGINVQEIYGERDGPG</sequence>
<protein>
    <submittedName>
        <fullName evidence="2">Uncharacterized protein</fullName>
    </submittedName>
</protein>
<evidence type="ECO:0000256" key="1">
    <source>
        <dbReference type="SAM" id="MobiDB-lite"/>
    </source>
</evidence>
<gene>
    <name evidence="2" type="ORF">ASZ90_014936</name>
</gene>
<reference evidence="2" key="1">
    <citation type="journal article" date="2015" name="Proc. Natl. Acad. Sci. U.S.A.">
        <title>Networks of energetic and metabolic interactions define dynamics in microbial communities.</title>
        <authorList>
            <person name="Embree M."/>
            <person name="Liu J.K."/>
            <person name="Al-Bassam M.M."/>
            <person name="Zengler K."/>
        </authorList>
    </citation>
    <scope>NUCLEOTIDE SEQUENCE</scope>
</reference>
<dbReference type="EMBL" id="LNQE01001558">
    <property type="protein sequence ID" value="KUG15410.1"/>
    <property type="molecule type" value="Genomic_DNA"/>
</dbReference>
<accession>A0A0W8F4A8</accession>
<dbReference type="AlphaFoldDB" id="A0A0W8F4A8"/>
<name>A0A0W8F4A8_9ZZZZ</name>
<comment type="caution">
    <text evidence="2">The sequence shown here is derived from an EMBL/GenBank/DDBJ whole genome shotgun (WGS) entry which is preliminary data.</text>
</comment>
<evidence type="ECO:0000313" key="2">
    <source>
        <dbReference type="EMBL" id="KUG15410.1"/>
    </source>
</evidence>
<feature type="region of interest" description="Disordered" evidence="1">
    <location>
        <begin position="1"/>
        <end position="27"/>
    </location>
</feature>
<proteinExistence type="predicted"/>